<keyword evidence="2" id="KW-1185">Reference proteome</keyword>
<organism evidence="1 2">
    <name type="scientific">Gossypium stocksii</name>
    <dbReference type="NCBI Taxonomy" id="47602"/>
    <lineage>
        <taxon>Eukaryota</taxon>
        <taxon>Viridiplantae</taxon>
        <taxon>Streptophyta</taxon>
        <taxon>Embryophyta</taxon>
        <taxon>Tracheophyta</taxon>
        <taxon>Spermatophyta</taxon>
        <taxon>Magnoliopsida</taxon>
        <taxon>eudicotyledons</taxon>
        <taxon>Gunneridae</taxon>
        <taxon>Pentapetalae</taxon>
        <taxon>rosids</taxon>
        <taxon>malvids</taxon>
        <taxon>Malvales</taxon>
        <taxon>Malvaceae</taxon>
        <taxon>Malvoideae</taxon>
        <taxon>Gossypium</taxon>
    </lineage>
</organism>
<protein>
    <submittedName>
        <fullName evidence="1">Uncharacterized protein</fullName>
    </submittedName>
</protein>
<proteinExistence type="predicted"/>
<dbReference type="EMBL" id="JAIQCV010000009">
    <property type="protein sequence ID" value="KAH1064337.1"/>
    <property type="molecule type" value="Genomic_DNA"/>
</dbReference>
<comment type="caution">
    <text evidence="1">The sequence shown here is derived from an EMBL/GenBank/DDBJ whole genome shotgun (WGS) entry which is preliminary data.</text>
</comment>
<evidence type="ECO:0000313" key="2">
    <source>
        <dbReference type="Proteomes" id="UP000828251"/>
    </source>
</evidence>
<dbReference type="AlphaFoldDB" id="A0A9D3UXL4"/>
<accession>A0A9D3UXL4</accession>
<sequence>MKTYGKVYTMMAMKASQLFPQVFGSPEQIETQWPLLSNLQKHEKNIKEILENHKGRQLPKAEVKQKLLQVEKELEQLDQQELLLPAPPASIGSTKA</sequence>
<gene>
    <name evidence="1" type="ORF">J1N35_029324</name>
</gene>
<dbReference type="Proteomes" id="UP000828251">
    <property type="component" value="Unassembled WGS sequence"/>
</dbReference>
<reference evidence="1 2" key="1">
    <citation type="journal article" date="2021" name="Plant Biotechnol. J.">
        <title>Multi-omics assisted identification of the key and species-specific regulatory components of drought-tolerant mechanisms in Gossypium stocksii.</title>
        <authorList>
            <person name="Yu D."/>
            <person name="Ke L."/>
            <person name="Zhang D."/>
            <person name="Wu Y."/>
            <person name="Sun Y."/>
            <person name="Mei J."/>
            <person name="Sun J."/>
            <person name="Sun Y."/>
        </authorList>
    </citation>
    <scope>NUCLEOTIDE SEQUENCE [LARGE SCALE GENOMIC DNA]</scope>
    <source>
        <strain evidence="2">cv. E1</strain>
        <tissue evidence="1">Leaf</tissue>
    </source>
</reference>
<name>A0A9D3UXL4_9ROSI</name>
<evidence type="ECO:0000313" key="1">
    <source>
        <dbReference type="EMBL" id="KAH1064337.1"/>
    </source>
</evidence>